<dbReference type="STRING" id="1774968.AUC68_03915"/>
<evidence type="ECO:0000313" key="6">
    <source>
        <dbReference type="EMBL" id="ODR99177.1"/>
    </source>
</evidence>
<feature type="transmembrane region" description="Helical" evidence="5">
    <location>
        <begin position="12"/>
        <end position="30"/>
    </location>
</feature>
<feature type="transmembrane region" description="Helical" evidence="5">
    <location>
        <begin position="42"/>
        <end position="61"/>
    </location>
</feature>
<dbReference type="InterPro" id="IPR032808">
    <property type="entry name" value="DoxX"/>
</dbReference>
<gene>
    <name evidence="6" type="ORF">AUC68_03915</name>
</gene>
<evidence type="ECO:0000256" key="1">
    <source>
        <dbReference type="ARBA" id="ARBA00004141"/>
    </source>
</evidence>
<keyword evidence="3 5" id="KW-1133">Transmembrane helix</keyword>
<sequence>MDWLINDALPVLARIFIVWIFPFSFLDKIINWDTAVKQASSSWLPGGAMLLYPAMAVELLTPPMIVFGFYDGIAAFILAGYCAVTGLVYHNFWTYPRFWSPTSEGYPHVWDFFKNFGLVGGLILVMLAAGFFEMADKDIEEVTLLSPHLSAQGAVAAGPAEVR</sequence>
<organism evidence="6 7">
    <name type="scientific">Methyloceanibacter methanicus</name>
    <dbReference type="NCBI Taxonomy" id="1774968"/>
    <lineage>
        <taxon>Bacteria</taxon>
        <taxon>Pseudomonadati</taxon>
        <taxon>Pseudomonadota</taxon>
        <taxon>Alphaproteobacteria</taxon>
        <taxon>Hyphomicrobiales</taxon>
        <taxon>Hyphomicrobiaceae</taxon>
        <taxon>Methyloceanibacter</taxon>
    </lineage>
</organism>
<dbReference type="GO" id="GO:0016020">
    <property type="term" value="C:membrane"/>
    <property type="evidence" value="ECO:0007669"/>
    <property type="project" value="UniProtKB-SubCell"/>
</dbReference>
<feature type="transmembrane region" description="Helical" evidence="5">
    <location>
        <begin position="112"/>
        <end position="132"/>
    </location>
</feature>
<evidence type="ECO:0000256" key="3">
    <source>
        <dbReference type="ARBA" id="ARBA00022989"/>
    </source>
</evidence>
<evidence type="ECO:0008006" key="8">
    <source>
        <dbReference type="Google" id="ProtNLM"/>
    </source>
</evidence>
<dbReference type="Pfam" id="PF07681">
    <property type="entry name" value="DoxX"/>
    <property type="match status" value="1"/>
</dbReference>
<evidence type="ECO:0000256" key="2">
    <source>
        <dbReference type="ARBA" id="ARBA00022692"/>
    </source>
</evidence>
<proteinExistence type="predicted"/>
<keyword evidence="2 5" id="KW-0812">Transmembrane</keyword>
<dbReference type="OrthoDB" id="7272111at2"/>
<evidence type="ECO:0000256" key="5">
    <source>
        <dbReference type="SAM" id="Phobius"/>
    </source>
</evidence>
<dbReference type="Proteomes" id="UP000094501">
    <property type="component" value="Unassembled WGS sequence"/>
</dbReference>
<evidence type="ECO:0000313" key="7">
    <source>
        <dbReference type="Proteomes" id="UP000094501"/>
    </source>
</evidence>
<feature type="transmembrane region" description="Helical" evidence="5">
    <location>
        <begin position="73"/>
        <end position="92"/>
    </location>
</feature>
<dbReference type="EMBL" id="LPWG01000011">
    <property type="protein sequence ID" value="ODR99177.1"/>
    <property type="molecule type" value="Genomic_DNA"/>
</dbReference>
<accession>A0A1E3W055</accession>
<reference evidence="6 7" key="1">
    <citation type="journal article" date="2016" name="Environ. Microbiol.">
        <title>New Methyloceanibacter diversity from North Sea sediments includes methanotroph containing solely the soluble methane monooxygenase.</title>
        <authorList>
            <person name="Vekeman B."/>
            <person name="Kerckhof F.M."/>
            <person name="Cremers G."/>
            <person name="de Vos P."/>
            <person name="Vandamme P."/>
            <person name="Boon N."/>
            <person name="Op den Camp H.J."/>
            <person name="Heylen K."/>
        </authorList>
    </citation>
    <scope>NUCLEOTIDE SEQUENCE [LARGE SCALE GENOMIC DNA]</scope>
    <source>
        <strain evidence="6 7">R-67174</strain>
    </source>
</reference>
<protein>
    <recommendedName>
        <fullName evidence="8">DoxX family protein</fullName>
    </recommendedName>
</protein>
<dbReference type="RefSeq" id="WP_069437117.1">
    <property type="nucleotide sequence ID" value="NZ_LPWG01000011.1"/>
</dbReference>
<keyword evidence="7" id="KW-1185">Reference proteome</keyword>
<name>A0A1E3W055_9HYPH</name>
<dbReference type="AlphaFoldDB" id="A0A1E3W055"/>
<comment type="caution">
    <text evidence="6">The sequence shown here is derived from an EMBL/GenBank/DDBJ whole genome shotgun (WGS) entry which is preliminary data.</text>
</comment>
<keyword evidence="4 5" id="KW-0472">Membrane</keyword>
<comment type="subcellular location">
    <subcellularLocation>
        <location evidence="1">Membrane</location>
        <topology evidence="1">Multi-pass membrane protein</topology>
    </subcellularLocation>
</comment>
<evidence type="ECO:0000256" key="4">
    <source>
        <dbReference type="ARBA" id="ARBA00023136"/>
    </source>
</evidence>